<evidence type="ECO:0000313" key="8">
    <source>
        <dbReference type="EMBL" id="CAF0758413.1"/>
    </source>
</evidence>
<evidence type="ECO:0000313" key="9">
    <source>
        <dbReference type="Proteomes" id="UP000663870"/>
    </source>
</evidence>
<reference evidence="8" key="1">
    <citation type="submission" date="2021-02" db="EMBL/GenBank/DDBJ databases">
        <authorList>
            <person name="Nowell W R."/>
        </authorList>
    </citation>
    <scope>NUCLEOTIDE SEQUENCE</scope>
</reference>
<proteinExistence type="inferred from homology"/>
<keyword evidence="3 7" id="KW-0812">Transmembrane</keyword>
<organism evidence="8 9">
    <name type="scientific">Rotaria sordida</name>
    <dbReference type="NCBI Taxonomy" id="392033"/>
    <lineage>
        <taxon>Eukaryota</taxon>
        <taxon>Metazoa</taxon>
        <taxon>Spiralia</taxon>
        <taxon>Gnathifera</taxon>
        <taxon>Rotifera</taxon>
        <taxon>Eurotatoria</taxon>
        <taxon>Bdelloidea</taxon>
        <taxon>Philodinida</taxon>
        <taxon>Philodinidae</taxon>
        <taxon>Rotaria</taxon>
    </lineage>
</organism>
<protein>
    <recommendedName>
        <fullName evidence="10">Hexosyltransferase</fullName>
    </recommendedName>
</protein>
<comment type="similarity">
    <text evidence="2">Belongs to the glycosyltransferase 31 family. Beta3-Gal-T subfamily.</text>
</comment>
<evidence type="ECO:0008006" key="10">
    <source>
        <dbReference type="Google" id="ProtNLM"/>
    </source>
</evidence>
<evidence type="ECO:0000256" key="7">
    <source>
        <dbReference type="SAM" id="Phobius"/>
    </source>
</evidence>
<comment type="subcellular location">
    <subcellularLocation>
        <location evidence="1">Membrane</location>
        <topology evidence="1">Single-pass type II membrane protein</topology>
    </subcellularLocation>
</comment>
<evidence type="ECO:0000256" key="2">
    <source>
        <dbReference type="ARBA" id="ARBA00006462"/>
    </source>
</evidence>
<evidence type="ECO:0000256" key="4">
    <source>
        <dbReference type="ARBA" id="ARBA00022968"/>
    </source>
</evidence>
<dbReference type="PANTHER" id="PTHR23033:SF14">
    <property type="entry name" value="GLYCOPROTEIN-N-ACETYLGALACTOSAMINE 3-BETA-GALACTOSYLTRANSFERASE 1-RELATED"/>
    <property type="match status" value="1"/>
</dbReference>
<dbReference type="PANTHER" id="PTHR23033">
    <property type="entry name" value="BETA1,3-GALACTOSYLTRANSFERASE"/>
    <property type="match status" value="1"/>
</dbReference>
<dbReference type="EMBL" id="CAJNOL010000024">
    <property type="protein sequence ID" value="CAF0758413.1"/>
    <property type="molecule type" value="Genomic_DNA"/>
</dbReference>
<dbReference type="InterPro" id="IPR026050">
    <property type="entry name" value="C1GALT1/C1GALT1_chp1"/>
</dbReference>
<evidence type="ECO:0000256" key="3">
    <source>
        <dbReference type="ARBA" id="ARBA00022692"/>
    </source>
</evidence>
<keyword evidence="5 7" id="KW-1133">Transmembrane helix</keyword>
<dbReference type="GO" id="GO:0016020">
    <property type="term" value="C:membrane"/>
    <property type="evidence" value="ECO:0007669"/>
    <property type="project" value="UniProtKB-SubCell"/>
</dbReference>
<evidence type="ECO:0000256" key="6">
    <source>
        <dbReference type="ARBA" id="ARBA00023136"/>
    </source>
</evidence>
<comment type="caution">
    <text evidence="8">The sequence shown here is derived from an EMBL/GenBank/DDBJ whole genome shotgun (WGS) entry which is preliminary data.</text>
</comment>
<name>A0A813PYR5_9BILA</name>
<keyword evidence="9" id="KW-1185">Reference proteome</keyword>
<gene>
    <name evidence="8" type="ORF">JXQ802_LOCUS2066</name>
</gene>
<evidence type="ECO:0000256" key="5">
    <source>
        <dbReference type="ARBA" id="ARBA00022989"/>
    </source>
</evidence>
<dbReference type="GO" id="GO:0016263">
    <property type="term" value="F:glycoprotein-N-acetylgalactosamine 3-beta-galactosyltransferase activity"/>
    <property type="evidence" value="ECO:0007669"/>
    <property type="project" value="TreeGrafter"/>
</dbReference>
<dbReference type="Gene3D" id="3.90.550.50">
    <property type="match status" value="1"/>
</dbReference>
<feature type="transmembrane region" description="Helical" evidence="7">
    <location>
        <begin position="18"/>
        <end position="40"/>
    </location>
</feature>
<dbReference type="Proteomes" id="UP000663870">
    <property type="component" value="Unassembled WGS sequence"/>
</dbReference>
<dbReference type="AlphaFoldDB" id="A0A813PYR5"/>
<accession>A0A813PYR5</accession>
<keyword evidence="4" id="KW-0735">Signal-anchor</keyword>
<evidence type="ECO:0000256" key="1">
    <source>
        <dbReference type="ARBA" id="ARBA00004606"/>
    </source>
</evidence>
<keyword evidence="6 7" id="KW-0472">Membrane</keyword>
<sequence>MLFCCRSYRRHSRLFGRCYYIVIFSCLIGLSWSIFNNFYFNRNDNNLNEQKSPLIFCFVLSENDRHLTSSRAIVYSWGKRCDRFYFITRLQNTSIELMMLENFQVTSDIISNTINKNTFDVLSYLQDAELFSSYHWFLRASDDSFVIIPNLRRLIIQLDNKQEEYRPLAYVGDVEQMYEKYHIATTGSVMLFNRLAINRLTLIDDVEDNKYESERQRCLTNMIYDHEFIRCMKKIQITINPMNDNLILSQNLSTYKMDKRLKDTCCSPNTVAFRASNETDMYKFEFLYHRLDALSKINK</sequence>